<organism evidence="6 7">
    <name type="scientific">Cohnella faecalis</name>
    <dbReference type="NCBI Taxonomy" id="2315694"/>
    <lineage>
        <taxon>Bacteria</taxon>
        <taxon>Bacillati</taxon>
        <taxon>Bacillota</taxon>
        <taxon>Bacilli</taxon>
        <taxon>Bacillales</taxon>
        <taxon>Paenibacillaceae</taxon>
        <taxon>Cohnella</taxon>
    </lineage>
</organism>
<dbReference type="Pfam" id="PF00126">
    <property type="entry name" value="HTH_1"/>
    <property type="match status" value="1"/>
</dbReference>
<dbReference type="GO" id="GO:0000976">
    <property type="term" value="F:transcription cis-regulatory region binding"/>
    <property type="evidence" value="ECO:0007669"/>
    <property type="project" value="TreeGrafter"/>
</dbReference>
<dbReference type="CDD" id="cd05466">
    <property type="entry name" value="PBP2_LTTR_substrate"/>
    <property type="match status" value="1"/>
</dbReference>
<dbReference type="EMBL" id="QXJM01000029">
    <property type="protein sequence ID" value="RIE04018.1"/>
    <property type="molecule type" value="Genomic_DNA"/>
</dbReference>
<evidence type="ECO:0000313" key="6">
    <source>
        <dbReference type="EMBL" id="RIE04018.1"/>
    </source>
</evidence>
<evidence type="ECO:0000313" key="7">
    <source>
        <dbReference type="Proteomes" id="UP000266340"/>
    </source>
</evidence>
<dbReference type="InterPro" id="IPR036388">
    <property type="entry name" value="WH-like_DNA-bd_sf"/>
</dbReference>
<comment type="caution">
    <text evidence="6">The sequence shown here is derived from an EMBL/GenBank/DDBJ whole genome shotgun (WGS) entry which is preliminary data.</text>
</comment>
<dbReference type="RefSeq" id="WP_119148694.1">
    <property type="nucleotide sequence ID" value="NZ_JBHSOV010000038.1"/>
</dbReference>
<gene>
    <name evidence="6" type="ORF">D3H35_08670</name>
</gene>
<protein>
    <submittedName>
        <fullName evidence="6">LysR family transcriptional regulator</fullName>
    </submittedName>
</protein>
<evidence type="ECO:0000256" key="1">
    <source>
        <dbReference type="ARBA" id="ARBA00009437"/>
    </source>
</evidence>
<accession>A0A398CTC4</accession>
<dbReference type="Gene3D" id="3.40.190.290">
    <property type="match status" value="1"/>
</dbReference>
<proteinExistence type="inferred from homology"/>
<dbReference type="SUPFAM" id="SSF53850">
    <property type="entry name" value="Periplasmic binding protein-like II"/>
    <property type="match status" value="1"/>
</dbReference>
<name>A0A398CTC4_9BACL</name>
<dbReference type="PANTHER" id="PTHR30126">
    <property type="entry name" value="HTH-TYPE TRANSCRIPTIONAL REGULATOR"/>
    <property type="match status" value="1"/>
</dbReference>
<dbReference type="PANTHER" id="PTHR30126:SF40">
    <property type="entry name" value="HTH-TYPE TRANSCRIPTIONAL REGULATOR GLTR"/>
    <property type="match status" value="1"/>
</dbReference>
<dbReference type="InterPro" id="IPR000847">
    <property type="entry name" value="LysR_HTH_N"/>
</dbReference>
<dbReference type="GO" id="GO:0003700">
    <property type="term" value="F:DNA-binding transcription factor activity"/>
    <property type="evidence" value="ECO:0007669"/>
    <property type="project" value="InterPro"/>
</dbReference>
<keyword evidence="7" id="KW-1185">Reference proteome</keyword>
<dbReference type="InterPro" id="IPR036390">
    <property type="entry name" value="WH_DNA-bd_sf"/>
</dbReference>
<sequence>MSVNIENIEAFVYVIHYGSFNKAAEALYLSQPSVTARIQTLERELNCRLFDRQGKQIQITEEGKRFLPYAQQLLLTFQKGKLHVNQKKSHPEEFRIGCTISVSNYIIPELLPRLKRRFPNTQYKIVTGVTDDIVGKVVNKEVDIGFVRNVNHPHLQSVKFYEDPIRLYTYKDHPFLHGERPTVEAIAAQPLVFFECGALDWLRIHRIFENLDQPPNIQIQTDNSEMAKKLVIQKTGICFLPGVCVQQEIREEKLFSIPLAETEGISMQTNVVSCHGEHAPFIETILEFGKELFANTPVLSNLS</sequence>
<dbReference type="AlphaFoldDB" id="A0A398CTC4"/>
<comment type="similarity">
    <text evidence="1">Belongs to the LysR transcriptional regulatory family.</text>
</comment>
<keyword evidence="2" id="KW-0805">Transcription regulation</keyword>
<evidence type="ECO:0000259" key="5">
    <source>
        <dbReference type="PROSITE" id="PS50931"/>
    </source>
</evidence>
<reference evidence="6 7" key="1">
    <citation type="submission" date="2018-09" db="EMBL/GenBank/DDBJ databases">
        <title>Cohnella cavernae sp. nov., isolated from a karst cave.</title>
        <authorList>
            <person name="Zhu H."/>
        </authorList>
    </citation>
    <scope>NUCLEOTIDE SEQUENCE [LARGE SCALE GENOMIC DNA]</scope>
    <source>
        <strain evidence="6 7">K2E09-144</strain>
    </source>
</reference>
<dbReference type="InterPro" id="IPR005119">
    <property type="entry name" value="LysR_subst-bd"/>
</dbReference>
<evidence type="ECO:0000256" key="2">
    <source>
        <dbReference type="ARBA" id="ARBA00023015"/>
    </source>
</evidence>
<dbReference type="PROSITE" id="PS50931">
    <property type="entry name" value="HTH_LYSR"/>
    <property type="match status" value="1"/>
</dbReference>
<dbReference type="SUPFAM" id="SSF46785">
    <property type="entry name" value="Winged helix' DNA-binding domain"/>
    <property type="match status" value="1"/>
</dbReference>
<dbReference type="Pfam" id="PF03466">
    <property type="entry name" value="LysR_substrate"/>
    <property type="match status" value="1"/>
</dbReference>
<keyword evidence="3" id="KW-0238">DNA-binding</keyword>
<dbReference type="Gene3D" id="1.10.10.10">
    <property type="entry name" value="Winged helix-like DNA-binding domain superfamily/Winged helix DNA-binding domain"/>
    <property type="match status" value="1"/>
</dbReference>
<dbReference type="Proteomes" id="UP000266340">
    <property type="component" value="Unassembled WGS sequence"/>
</dbReference>
<evidence type="ECO:0000256" key="3">
    <source>
        <dbReference type="ARBA" id="ARBA00023125"/>
    </source>
</evidence>
<evidence type="ECO:0000256" key="4">
    <source>
        <dbReference type="ARBA" id="ARBA00023163"/>
    </source>
</evidence>
<dbReference type="FunFam" id="1.10.10.10:FF:000001">
    <property type="entry name" value="LysR family transcriptional regulator"/>
    <property type="match status" value="1"/>
</dbReference>
<keyword evidence="4" id="KW-0804">Transcription</keyword>
<feature type="domain" description="HTH lysR-type" evidence="5">
    <location>
        <begin position="3"/>
        <end position="60"/>
    </location>
</feature>
<dbReference type="OrthoDB" id="9785745at2"/>
<dbReference type="PRINTS" id="PR00039">
    <property type="entry name" value="HTHLYSR"/>
</dbReference>